<feature type="region of interest" description="Disordered" evidence="1">
    <location>
        <begin position="203"/>
        <end position="224"/>
    </location>
</feature>
<evidence type="ECO:0000256" key="1">
    <source>
        <dbReference type="SAM" id="MobiDB-lite"/>
    </source>
</evidence>
<dbReference type="RefSeq" id="XP_051861882.1">
    <property type="nucleotide sequence ID" value="XM_052005922.1"/>
</dbReference>
<feature type="compositionally biased region" description="Polar residues" evidence="1">
    <location>
        <begin position="10"/>
        <end position="20"/>
    </location>
</feature>
<reference evidence="4" key="1">
    <citation type="submission" date="2025-08" db="UniProtKB">
        <authorList>
            <consortium name="RefSeq"/>
        </authorList>
    </citation>
    <scope>IDENTIFICATION</scope>
    <source>
        <strain evidence="4">15112-1751.03</strain>
        <tissue evidence="4">Whole Adult</tissue>
    </source>
</reference>
<name>A0A9C6WJK8_DROAB</name>
<dbReference type="GeneID" id="127565754"/>
<dbReference type="PANTHER" id="PTHR22667">
    <property type="entry name" value="AT01380P-RELATED"/>
    <property type="match status" value="1"/>
</dbReference>
<feature type="region of interest" description="Disordered" evidence="1">
    <location>
        <begin position="149"/>
        <end position="179"/>
    </location>
</feature>
<evidence type="ECO:0000313" key="4">
    <source>
        <dbReference type="RefSeq" id="XP_051861882.1"/>
    </source>
</evidence>
<dbReference type="Pfam" id="PF07707">
    <property type="entry name" value="BACK"/>
    <property type="match status" value="1"/>
</dbReference>
<dbReference type="SMART" id="SM00875">
    <property type="entry name" value="BACK"/>
    <property type="match status" value="1"/>
</dbReference>
<feature type="compositionally biased region" description="Basic and acidic residues" evidence="1">
    <location>
        <begin position="205"/>
        <end position="217"/>
    </location>
</feature>
<organism evidence="3 4">
    <name type="scientific">Drosophila albomicans</name>
    <name type="common">Fruit fly</name>
    <dbReference type="NCBI Taxonomy" id="7291"/>
    <lineage>
        <taxon>Eukaryota</taxon>
        <taxon>Metazoa</taxon>
        <taxon>Ecdysozoa</taxon>
        <taxon>Arthropoda</taxon>
        <taxon>Hexapoda</taxon>
        <taxon>Insecta</taxon>
        <taxon>Pterygota</taxon>
        <taxon>Neoptera</taxon>
        <taxon>Endopterygota</taxon>
        <taxon>Diptera</taxon>
        <taxon>Brachycera</taxon>
        <taxon>Muscomorpha</taxon>
        <taxon>Ephydroidea</taxon>
        <taxon>Drosophilidae</taxon>
        <taxon>Drosophila</taxon>
    </lineage>
</organism>
<dbReference type="PANTHER" id="PTHR22667:SF0">
    <property type="entry name" value="AT01380P-RELATED"/>
    <property type="match status" value="1"/>
</dbReference>
<dbReference type="Gene3D" id="1.25.40.420">
    <property type="match status" value="1"/>
</dbReference>
<dbReference type="AlphaFoldDB" id="A0A9C6WJK8"/>
<proteinExistence type="predicted"/>
<keyword evidence="3" id="KW-1185">Reference proteome</keyword>
<gene>
    <name evidence="4" type="primary">LOC127565754</name>
</gene>
<dbReference type="OrthoDB" id="6350321at2759"/>
<dbReference type="InterPro" id="IPR011705">
    <property type="entry name" value="BACK"/>
</dbReference>
<feature type="compositionally biased region" description="Basic and acidic residues" evidence="1">
    <location>
        <begin position="155"/>
        <end position="179"/>
    </location>
</feature>
<sequence length="591" mass="68088">MDQEIDPELSTKSSQMQQTNEVSLIEDLSDNHLTNESEQSEEVQVPDNVEKKRQDFLQMIEQKIQLLMIVLQNDEGSTSIDSDEDFVAMLLTDHTNELERDELAMDLIHFEEQLQCGNDEETTPRGSQPAQTQLIEGVLEVVAEDSQVQLDRDEDATHRGSKLDHDEQTELDVKPESETEVKSDFVAQLLLDISLPKTDFSTSDAELKQNEPQKSEEPASCESSITEMSSTFGTILSDSFSLQNLLDTSGVINIKWPEGYESYLTKKILSVLQNEESYNIKVYIGTYKFHCQLDILQLYSSSVLPNPKQTPYKMRLPEDQVKPDAFKAIYSWMTHDAPVQLEKFNKRSLIEFYKAAKYLSVAELNDAVGNVLDKIRHEGEAFDMLLAFARFGLTDFEQLFLSRISRFFLTIVSSLEFMELSLSSIRQLLSSSFLGVNSEIEVFYAAVRWLSHNWPQRRFQTQDVVSCVRFNLLPPIFLRFLQEPQNTQVMDCIASSSLVKEMINQAFVYTSAELYSQDPKDHLMLQLPDYVATVPRKWLFDPKCSYHTKIACNMRQTFSYEQFLEYLGMLQHNKPEEWQELKYLNETTISC</sequence>
<dbReference type="InterPro" id="IPR031750">
    <property type="entry name" value="DUF4734"/>
</dbReference>
<dbReference type="Proteomes" id="UP000515160">
    <property type="component" value="Chromosome 3"/>
</dbReference>
<dbReference type="Pfam" id="PF15881">
    <property type="entry name" value="DUF4734"/>
    <property type="match status" value="1"/>
</dbReference>
<evidence type="ECO:0000313" key="3">
    <source>
        <dbReference type="Proteomes" id="UP000515160"/>
    </source>
</evidence>
<accession>A0A9C6WJK8</accession>
<evidence type="ECO:0000259" key="2">
    <source>
        <dbReference type="SMART" id="SM00875"/>
    </source>
</evidence>
<feature type="region of interest" description="Disordered" evidence="1">
    <location>
        <begin position="1"/>
        <end position="20"/>
    </location>
</feature>
<feature type="domain" description="BACK" evidence="2">
    <location>
        <begin position="385"/>
        <end position="482"/>
    </location>
</feature>
<protein>
    <submittedName>
        <fullName evidence="4">Uncharacterized protein LOC127565754</fullName>
    </submittedName>
</protein>